<proteinExistence type="inferred from homology"/>
<dbReference type="PANTHER" id="PTHR43353">
    <property type="entry name" value="SUCCINATE-SEMIALDEHYDE DEHYDROGENASE, MITOCHONDRIAL"/>
    <property type="match status" value="1"/>
</dbReference>
<dbReference type="InterPro" id="IPR050740">
    <property type="entry name" value="Aldehyde_DH_Superfamily"/>
</dbReference>
<evidence type="ECO:0000313" key="4">
    <source>
        <dbReference type="EMBL" id="SDH11537.1"/>
    </source>
</evidence>
<dbReference type="InterPro" id="IPR016162">
    <property type="entry name" value="Ald_DH_N"/>
</dbReference>
<reference evidence="4 5" key="1">
    <citation type="submission" date="2016-10" db="EMBL/GenBank/DDBJ databases">
        <authorList>
            <person name="de Groot N.N."/>
        </authorList>
    </citation>
    <scope>NUCLEOTIDE SEQUENCE [LARGE SCALE GENOMIC DNA]</scope>
    <source>
        <strain evidence="4 5">CGMCC 1.10267</strain>
    </source>
</reference>
<keyword evidence="5" id="KW-1185">Reference proteome</keyword>
<dbReference type="FunFam" id="3.40.309.10:FF:000009">
    <property type="entry name" value="Aldehyde dehydrogenase A"/>
    <property type="match status" value="1"/>
</dbReference>
<protein>
    <submittedName>
        <fullName evidence="4">Succinate-semialdehyde dehydrogenase / glutarate-semialdehyde dehydrogenase</fullName>
    </submittedName>
</protein>
<evidence type="ECO:0000256" key="2">
    <source>
        <dbReference type="ARBA" id="ARBA00023002"/>
    </source>
</evidence>
<comment type="similarity">
    <text evidence="1">Belongs to the aldehyde dehydrogenase family.</text>
</comment>
<gene>
    <name evidence="4" type="ORF">SAMN04487974_12229</name>
</gene>
<name>A0A1G7ZSD5_9HYPH</name>
<organism evidence="4 5">
    <name type="scientific">Pelagibacterium luteolum</name>
    <dbReference type="NCBI Taxonomy" id="440168"/>
    <lineage>
        <taxon>Bacteria</taxon>
        <taxon>Pseudomonadati</taxon>
        <taxon>Pseudomonadota</taxon>
        <taxon>Alphaproteobacteria</taxon>
        <taxon>Hyphomicrobiales</taxon>
        <taxon>Devosiaceae</taxon>
        <taxon>Pelagibacterium</taxon>
    </lineage>
</organism>
<keyword evidence="2" id="KW-0560">Oxidoreductase</keyword>
<evidence type="ECO:0000259" key="3">
    <source>
        <dbReference type="Pfam" id="PF00171"/>
    </source>
</evidence>
<dbReference type="RefSeq" id="WP_090599317.1">
    <property type="nucleotide sequence ID" value="NZ_FNCS01000022.1"/>
</dbReference>
<accession>A0A1G7ZSD5</accession>
<dbReference type="STRING" id="440168.SAMN04487974_12229"/>
<dbReference type="OrthoDB" id="9812625at2"/>
<dbReference type="Gene3D" id="3.40.605.10">
    <property type="entry name" value="Aldehyde Dehydrogenase, Chain A, domain 1"/>
    <property type="match status" value="1"/>
</dbReference>
<dbReference type="GO" id="GO:0016620">
    <property type="term" value="F:oxidoreductase activity, acting on the aldehyde or oxo group of donors, NAD or NADP as acceptor"/>
    <property type="evidence" value="ECO:0007669"/>
    <property type="project" value="InterPro"/>
</dbReference>
<dbReference type="Pfam" id="PF00171">
    <property type="entry name" value="Aldedh"/>
    <property type="match status" value="1"/>
</dbReference>
<evidence type="ECO:0000256" key="1">
    <source>
        <dbReference type="ARBA" id="ARBA00009986"/>
    </source>
</evidence>
<dbReference type="AlphaFoldDB" id="A0A1G7ZSD5"/>
<dbReference type="Proteomes" id="UP000199495">
    <property type="component" value="Unassembled WGS sequence"/>
</dbReference>
<dbReference type="Gene3D" id="3.40.309.10">
    <property type="entry name" value="Aldehyde Dehydrogenase, Chain A, domain 2"/>
    <property type="match status" value="1"/>
</dbReference>
<dbReference type="InterPro" id="IPR015590">
    <property type="entry name" value="Aldehyde_DH_dom"/>
</dbReference>
<dbReference type="SUPFAM" id="SSF53720">
    <property type="entry name" value="ALDH-like"/>
    <property type="match status" value="1"/>
</dbReference>
<dbReference type="FunFam" id="3.40.605.10:FF:000007">
    <property type="entry name" value="NAD/NADP-dependent betaine aldehyde dehydrogenase"/>
    <property type="match status" value="1"/>
</dbReference>
<dbReference type="CDD" id="cd07103">
    <property type="entry name" value="ALDH_F5_SSADH_GabD"/>
    <property type="match status" value="1"/>
</dbReference>
<sequence length="478" mass="51329">MSSSLAKLFIAGEWTEGSSGERLPVYNPATEELVGEVCVAAAEDLDTAIEAAQVGLGEWRKVPAWDKGTILFDAARQLRGRAEDVGRSITIEEGKPLQEAVAEVRRAADFLEWGAGEARRLYDRVHAGRSVGNVFQVRFEPIGVVAAFTPWNFPIVQLAKKIAALLAAGCTCVAKPAEETPTSCVALIEVLLDAGVPPLALNLVFGIPDKISSHLIASPHIQKVTFTGSVPVGKLLASMAGKYMKPATMELGGHAAAIVFDDVNVEKVARYLAARKFVNAGQVCVAPTRFYVQDAAYDRFLTSFTEAANKIVLGDGLRPQTTMGPLANRRRLDAIEQMVAEATESGAKIHSGGSRIGNRGLYYPPTVLSEVDPNCSMMQSEPFGPVAPVNRFSSEHQVIEAANSLDFGLSSYVFTQDIGRQERVCADLQVGMVGVNDVPFHLPELPFGGWKDSGYGTEGGIEMLQGYLKPKVVSTTAF</sequence>
<dbReference type="PROSITE" id="PS00070">
    <property type="entry name" value="ALDEHYDE_DEHYDR_CYS"/>
    <property type="match status" value="1"/>
</dbReference>
<dbReference type="InterPro" id="IPR016161">
    <property type="entry name" value="Ald_DH/histidinol_DH"/>
</dbReference>
<dbReference type="PANTHER" id="PTHR43353:SF5">
    <property type="entry name" value="SUCCINATE-SEMIALDEHYDE DEHYDROGENASE, MITOCHONDRIAL"/>
    <property type="match status" value="1"/>
</dbReference>
<feature type="domain" description="Aldehyde dehydrogenase" evidence="3">
    <location>
        <begin position="14"/>
        <end position="473"/>
    </location>
</feature>
<dbReference type="EMBL" id="FNCS01000022">
    <property type="protein sequence ID" value="SDH11537.1"/>
    <property type="molecule type" value="Genomic_DNA"/>
</dbReference>
<evidence type="ECO:0000313" key="5">
    <source>
        <dbReference type="Proteomes" id="UP000199495"/>
    </source>
</evidence>
<dbReference type="InterPro" id="IPR016163">
    <property type="entry name" value="Ald_DH_C"/>
</dbReference>
<dbReference type="InterPro" id="IPR016160">
    <property type="entry name" value="Ald_DH_CS_CYS"/>
</dbReference>